<proteinExistence type="predicted"/>
<evidence type="ECO:0000313" key="3">
    <source>
        <dbReference type="Proteomes" id="UP001145742"/>
    </source>
</evidence>
<organism evidence="2 3">
    <name type="scientific">Willisornis vidua</name>
    <name type="common">Xingu scale-backed antbird</name>
    <dbReference type="NCBI Taxonomy" id="1566151"/>
    <lineage>
        <taxon>Eukaryota</taxon>
        <taxon>Metazoa</taxon>
        <taxon>Chordata</taxon>
        <taxon>Craniata</taxon>
        <taxon>Vertebrata</taxon>
        <taxon>Euteleostomi</taxon>
        <taxon>Archelosauria</taxon>
        <taxon>Archosauria</taxon>
        <taxon>Dinosauria</taxon>
        <taxon>Saurischia</taxon>
        <taxon>Theropoda</taxon>
        <taxon>Coelurosauria</taxon>
        <taxon>Aves</taxon>
        <taxon>Neognathae</taxon>
        <taxon>Neoaves</taxon>
        <taxon>Telluraves</taxon>
        <taxon>Australaves</taxon>
        <taxon>Passeriformes</taxon>
        <taxon>Thamnophilidae</taxon>
        <taxon>Willisornis</taxon>
    </lineage>
</organism>
<dbReference type="EMBL" id="WHWB01034693">
    <property type="protein sequence ID" value="KAJ7405676.1"/>
    <property type="molecule type" value="Genomic_DNA"/>
</dbReference>
<reference evidence="2" key="1">
    <citation type="submission" date="2019-10" db="EMBL/GenBank/DDBJ databases">
        <authorList>
            <person name="Soares A.E.R."/>
            <person name="Aleixo A."/>
            <person name="Schneider P."/>
            <person name="Miyaki C.Y."/>
            <person name="Schneider M.P."/>
            <person name="Mello C."/>
            <person name="Vasconcelos A.T.R."/>
        </authorList>
    </citation>
    <scope>NUCLEOTIDE SEQUENCE</scope>
    <source>
        <tissue evidence="2">Muscle</tissue>
    </source>
</reference>
<feature type="region of interest" description="Disordered" evidence="1">
    <location>
        <begin position="53"/>
        <end position="72"/>
    </location>
</feature>
<evidence type="ECO:0000313" key="2">
    <source>
        <dbReference type="EMBL" id="KAJ7405676.1"/>
    </source>
</evidence>
<keyword evidence="3" id="KW-1185">Reference proteome</keyword>
<name>A0ABQ9CTM2_9PASS</name>
<protein>
    <submittedName>
        <fullName evidence="2">Uncharacterized protein</fullName>
    </submittedName>
</protein>
<comment type="caution">
    <text evidence="2">The sequence shown here is derived from an EMBL/GenBank/DDBJ whole genome shotgun (WGS) entry which is preliminary data.</text>
</comment>
<accession>A0ABQ9CTM2</accession>
<dbReference type="Proteomes" id="UP001145742">
    <property type="component" value="Unassembled WGS sequence"/>
</dbReference>
<gene>
    <name evidence="2" type="ORF">WISP_137780</name>
</gene>
<sequence length="162" mass="17799">MSAGSKTDPPVLESKAESISGGGECLWDHVFKEGEKNLHNCRWKREVPMWKSNNSADTKISGEGEGRDAPGAGAEIPCSPQCSPWCHTLCPCSPWRSMIEQRFTSSPQRTPCQSRWMPEGGSDPMGSLHWRRICGRMEKGDHTVLLTGLVTLLGTNARVLCS</sequence>
<evidence type="ECO:0000256" key="1">
    <source>
        <dbReference type="SAM" id="MobiDB-lite"/>
    </source>
</evidence>